<dbReference type="AlphaFoldDB" id="A0A2N9GLC4"/>
<evidence type="ECO:0000256" key="3">
    <source>
        <dbReference type="ARBA" id="ARBA00022771"/>
    </source>
</evidence>
<organism evidence="8">
    <name type="scientific">Fagus sylvatica</name>
    <name type="common">Beechnut</name>
    <dbReference type="NCBI Taxonomy" id="28930"/>
    <lineage>
        <taxon>Eukaryota</taxon>
        <taxon>Viridiplantae</taxon>
        <taxon>Streptophyta</taxon>
        <taxon>Embryophyta</taxon>
        <taxon>Tracheophyta</taxon>
        <taxon>Spermatophyta</taxon>
        <taxon>Magnoliopsida</taxon>
        <taxon>eudicotyledons</taxon>
        <taxon>Gunneridae</taxon>
        <taxon>Pentapetalae</taxon>
        <taxon>rosids</taxon>
        <taxon>fabids</taxon>
        <taxon>Fagales</taxon>
        <taxon>Fagaceae</taxon>
        <taxon>Fagus</taxon>
    </lineage>
</organism>
<feature type="compositionally biased region" description="Low complexity" evidence="6">
    <location>
        <begin position="97"/>
        <end position="113"/>
    </location>
</feature>
<gene>
    <name evidence="8" type="ORF">FSB_LOCUS28003</name>
</gene>
<dbReference type="GO" id="GO:0003729">
    <property type="term" value="F:mRNA binding"/>
    <property type="evidence" value="ECO:0007669"/>
    <property type="project" value="InterPro"/>
</dbReference>
<dbReference type="InterPro" id="IPR036855">
    <property type="entry name" value="Znf_CCCH_sf"/>
</dbReference>
<evidence type="ECO:0000313" key="8">
    <source>
        <dbReference type="EMBL" id="SPD00121.1"/>
    </source>
</evidence>
<keyword evidence="3 5" id="KW-0863">Zinc-finger</keyword>
<feature type="region of interest" description="Disordered" evidence="6">
    <location>
        <begin position="97"/>
        <end position="117"/>
    </location>
</feature>
<evidence type="ECO:0000256" key="6">
    <source>
        <dbReference type="SAM" id="MobiDB-lite"/>
    </source>
</evidence>
<keyword evidence="2" id="KW-0677">Repeat</keyword>
<dbReference type="PANTHER" id="PTHR12547">
    <property type="entry name" value="CCCH ZINC FINGER/TIS11-RELATED"/>
    <property type="match status" value="1"/>
</dbReference>
<accession>A0A2N9GLC4</accession>
<feature type="region of interest" description="Disordered" evidence="6">
    <location>
        <begin position="1"/>
        <end position="30"/>
    </location>
</feature>
<dbReference type="PANTHER" id="PTHR12547:SF18">
    <property type="entry name" value="PROTEIN TIS11"/>
    <property type="match status" value="1"/>
</dbReference>
<protein>
    <recommendedName>
        <fullName evidence="7">C3H1-type domain-containing protein</fullName>
    </recommendedName>
</protein>
<dbReference type="Gene3D" id="4.10.1000.10">
    <property type="entry name" value="Zinc finger, CCCH-type"/>
    <property type="match status" value="1"/>
</dbReference>
<dbReference type="Pfam" id="PF00642">
    <property type="entry name" value="zf-CCCH"/>
    <property type="match status" value="1"/>
</dbReference>
<dbReference type="FunFam" id="4.10.1000.10:FF:000001">
    <property type="entry name" value="zinc finger CCCH domain-containing protein 15-like"/>
    <property type="match status" value="1"/>
</dbReference>
<dbReference type="GO" id="GO:0008270">
    <property type="term" value="F:zinc ion binding"/>
    <property type="evidence" value="ECO:0007669"/>
    <property type="project" value="UniProtKB-KW"/>
</dbReference>
<dbReference type="InterPro" id="IPR000571">
    <property type="entry name" value="Znf_CCCH"/>
</dbReference>
<dbReference type="SMART" id="SM00356">
    <property type="entry name" value="ZnF_C3H1"/>
    <property type="match status" value="1"/>
</dbReference>
<name>A0A2N9GLC4_FAGSY</name>
<evidence type="ECO:0000256" key="1">
    <source>
        <dbReference type="ARBA" id="ARBA00022723"/>
    </source>
</evidence>
<dbReference type="PROSITE" id="PS50103">
    <property type="entry name" value="ZF_C3H1"/>
    <property type="match status" value="1"/>
</dbReference>
<dbReference type="SUPFAM" id="SSF90229">
    <property type="entry name" value="CCCH zinc finger"/>
    <property type="match status" value="1"/>
</dbReference>
<feature type="domain" description="C3H1-type" evidence="7">
    <location>
        <begin position="118"/>
        <end position="146"/>
    </location>
</feature>
<dbReference type="EMBL" id="OIVN01002046">
    <property type="protein sequence ID" value="SPD00121.1"/>
    <property type="molecule type" value="Genomic_DNA"/>
</dbReference>
<feature type="zinc finger region" description="C3H1-type" evidence="5">
    <location>
        <begin position="118"/>
        <end position="146"/>
    </location>
</feature>
<reference evidence="8" key="1">
    <citation type="submission" date="2018-02" db="EMBL/GenBank/DDBJ databases">
        <authorList>
            <person name="Cohen D.B."/>
            <person name="Kent A.D."/>
        </authorList>
    </citation>
    <scope>NUCLEOTIDE SEQUENCE</scope>
</reference>
<proteinExistence type="predicted"/>
<evidence type="ECO:0000256" key="5">
    <source>
        <dbReference type="PROSITE-ProRule" id="PRU00723"/>
    </source>
</evidence>
<feature type="compositionally biased region" description="Polar residues" evidence="6">
    <location>
        <begin position="1"/>
        <end position="14"/>
    </location>
</feature>
<dbReference type="InterPro" id="IPR045877">
    <property type="entry name" value="ZFP36-like"/>
</dbReference>
<evidence type="ECO:0000256" key="4">
    <source>
        <dbReference type="ARBA" id="ARBA00022833"/>
    </source>
</evidence>
<evidence type="ECO:0000256" key="2">
    <source>
        <dbReference type="ARBA" id="ARBA00022737"/>
    </source>
</evidence>
<evidence type="ECO:0000259" key="7">
    <source>
        <dbReference type="PROSITE" id="PS50103"/>
    </source>
</evidence>
<keyword evidence="4 5" id="KW-0862">Zinc</keyword>
<sequence length="258" mass="28418">MGRVKSSLNVSVSQMDKENHHLSRHLGGGDSLSPSPLLRYLRSTTGSPPLPLSSLDNFDPQLELALSIARSPTLYTTPIKVEEDVLVMDGILLPTESFSRSSSSSATDSSSSSGGKSLYKTDICRSWEDFGICRYGFKCQFAHGKEELRPSRFCGRNKSDVNNMRSKTRFLHHHHQVMGMPVTASPTKPPTSYNNMYTTTSINITSTNWSPLDDGIEVVLPRSSTPLQKDVNAYIHGVLYGSTTTKRRLPVFAGICSD</sequence>
<keyword evidence="1 5" id="KW-0479">Metal-binding</keyword>